<dbReference type="Proteomes" id="UP000266483">
    <property type="component" value="Unassembled WGS sequence"/>
</dbReference>
<reference evidence="3 4" key="1">
    <citation type="submission" date="2017-08" db="EMBL/GenBank/DDBJ databases">
        <title>Pusillimonas indicus sp. nov., a member of the family Alcaligenaceae isolated from surface seawater.</title>
        <authorList>
            <person name="Li J."/>
        </authorList>
    </citation>
    <scope>NUCLEOTIDE SEQUENCE [LARGE SCALE GENOMIC DNA]</scope>
    <source>
        <strain evidence="1 4">17-4A</strain>
        <strain evidence="2 3">L52-1-41</strain>
    </source>
</reference>
<comment type="caution">
    <text evidence="2">The sequence shown here is derived from an EMBL/GenBank/DDBJ whole genome shotgun (WGS) entry which is preliminary data.</text>
</comment>
<organism evidence="2 3">
    <name type="scientific">Neopusillimonas maritima</name>
    <dbReference type="NCBI Taxonomy" id="2026239"/>
    <lineage>
        <taxon>Bacteria</taxon>
        <taxon>Pseudomonadati</taxon>
        <taxon>Pseudomonadota</taxon>
        <taxon>Betaproteobacteria</taxon>
        <taxon>Burkholderiales</taxon>
        <taxon>Alcaligenaceae</taxon>
        <taxon>Neopusillimonas</taxon>
    </lineage>
</organism>
<name>A0A3A1YXJ1_9BURK</name>
<dbReference type="EMBL" id="NQYH01000003">
    <property type="protein sequence ID" value="RIY41540.1"/>
    <property type="molecule type" value="Genomic_DNA"/>
</dbReference>
<evidence type="ECO:0000313" key="4">
    <source>
        <dbReference type="Proteomes" id="UP000266483"/>
    </source>
</evidence>
<evidence type="ECO:0000313" key="2">
    <source>
        <dbReference type="EMBL" id="RIY41540.1"/>
    </source>
</evidence>
<dbReference type="OrthoDB" id="21822at2"/>
<dbReference type="AlphaFoldDB" id="A0A3A1YXJ1"/>
<protein>
    <submittedName>
        <fullName evidence="2">Thioesterase</fullName>
    </submittedName>
</protein>
<gene>
    <name evidence="1" type="ORF">CJO09_07640</name>
    <name evidence="2" type="ORF">CJP73_06075</name>
</gene>
<sequence length="150" mass="17032">MISTEYVVSEQPFTVRRTVKWGQCDPAGVVYTVVFAEYVISTAELFYGCLFGQGPQQAKDKYQFGTPTRGLTFDFRKSLRPDQQFDTEVRVGRIGTSTYQLLMHARDMEGDTVFTACLTPICIVRGQRESIPIPEYFKEKLKAHQTSDAP</sequence>
<dbReference type="SUPFAM" id="SSF54637">
    <property type="entry name" value="Thioesterase/thiol ester dehydrase-isomerase"/>
    <property type="match status" value="1"/>
</dbReference>
<dbReference type="Gene3D" id="3.10.129.10">
    <property type="entry name" value="Hotdog Thioesterase"/>
    <property type="match status" value="1"/>
</dbReference>
<proteinExistence type="predicted"/>
<dbReference type="EMBL" id="NQOU01000002">
    <property type="protein sequence ID" value="RII83458.1"/>
    <property type="molecule type" value="Genomic_DNA"/>
</dbReference>
<dbReference type="Proteomes" id="UP000266206">
    <property type="component" value="Unassembled WGS sequence"/>
</dbReference>
<keyword evidence="4" id="KW-1185">Reference proteome</keyword>
<dbReference type="CDD" id="cd00586">
    <property type="entry name" value="4HBT"/>
    <property type="match status" value="1"/>
</dbReference>
<dbReference type="RefSeq" id="WP_114419175.1">
    <property type="nucleotide sequence ID" value="NZ_CP170494.1"/>
</dbReference>
<dbReference type="Pfam" id="PF13279">
    <property type="entry name" value="4HBT_2"/>
    <property type="match status" value="1"/>
</dbReference>
<evidence type="ECO:0000313" key="3">
    <source>
        <dbReference type="Proteomes" id="UP000266206"/>
    </source>
</evidence>
<accession>A0A3A1YXJ1</accession>
<evidence type="ECO:0000313" key="1">
    <source>
        <dbReference type="EMBL" id="RII83458.1"/>
    </source>
</evidence>
<dbReference type="InterPro" id="IPR029069">
    <property type="entry name" value="HotDog_dom_sf"/>
</dbReference>